<name>G7Y566_CLOSI</name>
<protein>
    <submittedName>
        <fullName evidence="1">Uncharacterized protein</fullName>
    </submittedName>
</protein>
<organism evidence="1 2">
    <name type="scientific">Clonorchis sinensis</name>
    <name type="common">Chinese liver fluke</name>
    <dbReference type="NCBI Taxonomy" id="79923"/>
    <lineage>
        <taxon>Eukaryota</taxon>
        <taxon>Metazoa</taxon>
        <taxon>Spiralia</taxon>
        <taxon>Lophotrochozoa</taxon>
        <taxon>Platyhelminthes</taxon>
        <taxon>Trematoda</taxon>
        <taxon>Digenea</taxon>
        <taxon>Opisthorchiida</taxon>
        <taxon>Opisthorchiata</taxon>
        <taxon>Opisthorchiidae</taxon>
        <taxon>Clonorchis</taxon>
    </lineage>
</organism>
<gene>
    <name evidence="1" type="ORF">CLF_101176</name>
</gene>
<reference key="2">
    <citation type="submission" date="2011-10" db="EMBL/GenBank/DDBJ databases">
        <title>The genome and transcriptome sequence of Clonorchis sinensis provide insights into the carcinogenic liver fluke.</title>
        <authorList>
            <person name="Wang X."/>
            <person name="Huang Y."/>
            <person name="Chen W."/>
            <person name="Liu H."/>
            <person name="Guo L."/>
            <person name="Chen Y."/>
            <person name="Luo F."/>
            <person name="Zhou W."/>
            <person name="Sun J."/>
            <person name="Mao Q."/>
            <person name="Liang P."/>
            <person name="Zhou C."/>
            <person name="Tian Y."/>
            <person name="Men J."/>
            <person name="Lv X."/>
            <person name="Huang L."/>
            <person name="Zhou J."/>
            <person name="Hu Y."/>
            <person name="Li R."/>
            <person name="Zhang F."/>
            <person name="Lei H."/>
            <person name="Li X."/>
            <person name="Hu X."/>
            <person name="Liang C."/>
            <person name="Xu J."/>
            <person name="Wu Z."/>
            <person name="Yu X."/>
        </authorList>
    </citation>
    <scope>NUCLEOTIDE SEQUENCE</scope>
    <source>
        <strain>Henan</strain>
    </source>
</reference>
<dbReference type="EMBL" id="DF142869">
    <property type="protein sequence ID" value="GAA48102.1"/>
    <property type="molecule type" value="Genomic_DNA"/>
</dbReference>
<reference evidence="1" key="1">
    <citation type="journal article" date="2011" name="Genome Biol.">
        <title>The draft genome of the carcinogenic human liver fluke Clonorchis sinensis.</title>
        <authorList>
            <person name="Wang X."/>
            <person name="Chen W."/>
            <person name="Huang Y."/>
            <person name="Sun J."/>
            <person name="Men J."/>
            <person name="Liu H."/>
            <person name="Luo F."/>
            <person name="Guo L."/>
            <person name="Lv X."/>
            <person name="Deng C."/>
            <person name="Zhou C."/>
            <person name="Fan Y."/>
            <person name="Li X."/>
            <person name="Huang L."/>
            <person name="Hu Y."/>
            <person name="Liang C."/>
            <person name="Hu X."/>
            <person name="Xu J."/>
            <person name="Yu X."/>
        </authorList>
    </citation>
    <scope>NUCLEOTIDE SEQUENCE [LARGE SCALE GENOMIC DNA]</scope>
    <source>
        <strain evidence="1">Henan</strain>
    </source>
</reference>
<proteinExistence type="predicted"/>
<evidence type="ECO:0000313" key="1">
    <source>
        <dbReference type="EMBL" id="GAA48102.1"/>
    </source>
</evidence>
<dbReference type="Proteomes" id="UP000008909">
    <property type="component" value="Unassembled WGS sequence"/>
</dbReference>
<accession>G7Y566</accession>
<keyword evidence="2" id="KW-1185">Reference proteome</keyword>
<evidence type="ECO:0000313" key="2">
    <source>
        <dbReference type="Proteomes" id="UP000008909"/>
    </source>
</evidence>
<sequence length="389" mass="44402">MKKYWSYSTILQSSSVTHALKEADQIKIWFATARINESLVSQSIKRIATCSRPEICPKTSNGSVVPDWHSSSKFFHRSIKCSSDIVTEGTTAASVKGGEDLRKSVTDFQVPPMRNIGCIARTVCEDIRGQRPIIGPQIGLPIFPFAKRLHLIVTRQFAYLKNQLRCTGGYPLEIQCLSYQFGFLEDIDHKWDEMTTTIRKTATSVRVSEQIKVGHWIREPSISLLDAIHPTHRAHSTIRPADGLENSYSKVERNLCAPPRLGFSKVLEDVFQRIGTNRWSLPCPRYLNRLFQSQEFGCCFGQKAYPTQDWPGIQDACRSGIKSRSDWSKIWTQQPIMTQYWPIAGCQWCIQDAIQNLGWRRCKKWRLADVSGVHAVSFFPDCLIERLEV</sequence>
<dbReference type="AlphaFoldDB" id="G7Y566"/>